<keyword evidence="2" id="KW-1185">Reference proteome</keyword>
<dbReference type="Proteomes" id="UP000727407">
    <property type="component" value="Unassembled WGS sequence"/>
</dbReference>
<accession>A0A8J4XBN9</accession>
<dbReference type="EMBL" id="QNUK01000493">
    <property type="protein sequence ID" value="KAF5892545.1"/>
    <property type="molecule type" value="Genomic_DNA"/>
</dbReference>
<feature type="non-terminal residue" evidence="1">
    <location>
        <position position="216"/>
    </location>
</feature>
<evidence type="ECO:0000313" key="2">
    <source>
        <dbReference type="Proteomes" id="UP000727407"/>
    </source>
</evidence>
<proteinExistence type="predicted"/>
<comment type="caution">
    <text evidence="1">The sequence shown here is derived from an EMBL/GenBank/DDBJ whole genome shotgun (WGS) entry which is preliminary data.</text>
</comment>
<evidence type="ECO:0000313" key="1">
    <source>
        <dbReference type="EMBL" id="KAF5892545.1"/>
    </source>
</evidence>
<sequence length="216" mass="24457">NISRLKLGTSGVLLENPIDQVQPALLLPVLNDAQNIRLILLGRAALYRIVTYRQKIWIWIFHDSCVGRMRCQAQRCRTRLKVTRQRFGTEPAQSEAEHYRGIACCQERCQALQTPKQHYPRPAIRNLWSGSDKRVQVKNDRKKERKGKKGKLQRVAEGNATSSCFLLFPCPLGFSLARLGVLLFSNISPNTCLRSAGLSTTELCVCFPSLIFSFVP</sequence>
<protein>
    <submittedName>
        <fullName evidence="1">Uncharacterized protein</fullName>
    </submittedName>
</protein>
<name>A0A8J4XBN9_CLAMG</name>
<dbReference type="AlphaFoldDB" id="A0A8J4XBN9"/>
<reference evidence="1" key="1">
    <citation type="submission" date="2020-07" db="EMBL/GenBank/DDBJ databases">
        <title>Clarias magur genome sequencing, assembly and annotation.</title>
        <authorList>
            <person name="Kushwaha B."/>
            <person name="Kumar R."/>
            <person name="Das P."/>
            <person name="Joshi C.G."/>
            <person name="Kumar D."/>
            <person name="Nagpure N.S."/>
            <person name="Pandey M."/>
            <person name="Agarwal S."/>
            <person name="Srivastava S."/>
            <person name="Singh M."/>
            <person name="Sahoo L."/>
            <person name="Jayasankar P."/>
            <person name="Meher P.K."/>
            <person name="Koringa P.G."/>
            <person name="Iquebal M.A."/>
            <person name="Das S.P."/>
            <person name="Bit A."/>
            <person name="Patnaik S."/>
            <person name="Patel N."/>
            <person name="Shah T.M."/>
            <person name="Hinsu A."/>
            <person name="Jena J.K."/>
        </authorList>
    </citation>
    <scope>NUCLEOTIDE SEQUENCE</scope>
    <source>
        <strain evidence="1">CIFAMagur01</strain>
        <tissue evidence="1">Testis</tissue>
    </source>
</reference>
<gene>
    <name evidence="1" type="ORF">DAT39_017745</name>
</gene>
<organism evidence="1 2">
    <name type="scientific">Clarias magur</name>
    <name type="common">Asian catfish</name>
    <name type="synonym">Macropteronotus magur</name>
    <dbReference type="NCBI Taxonomy" id="1594786"/>
    <lineage>
        <taxon>Eukaryota</taxon>
        <taxon>Metazoa</taxon>
        <taxon>Chordata</taxon>
        <taxon>Craniata</taxon>
        <taxon>Vertebrata</taxon>
        <taxon>Euteleostomi</taxon>
        <taxon>Actinopterygii</taxon>
        <taxon>Neopterygii</taxon>
        <taxon>Teleostei</taxon>
        <taxon>Ostariophysi</taxon>
        <taxon>Siluriformes</taxon>
        <taxon>Clariidae</taxon>
        <taxon>Clarias</taxon>
    </lineage>
</organism>